<feature type="domain" description="Smf/DprA SLOG" evidence="3">
    <location>
        <begin position="197"/>
        <end position="251"/>
    </location>
</feature>
<feature type="domain" description="Smf/DprA SLOG" evidence="3">
    <location>
        <begin position="283"/>
        <end position="367"/>
    </location>
</feature>
<evidence type="ECO:0000313" key="4">
    <source>
        <dbReference type="EMBL" id="QDU83176.1"/>
    </source>
</evidence>
<comment type="similarity">
    <text evidence="1">Belongs to the DprA/Smf family.</text>
</comment>
<keyword evidence="5" id="KW-1185">Reference proteome</keyword>
<reference evidence="4 5" key="1">
    <citation type="submission" date="2019-02" db="EMBL/GenBank/DDBJ databases">
        <title>Deep-cultivation of Planctomycetes and their phenomic and genomic characterization uncovers novel biology.</title>
        <authorList>
            <person name="Wiegand S."/>
            <person name="Jogler M."/>
            <person name="Boedeker C."/>
            <person name="Pinto D."/>
            <person name="Vollmers J."/>
            <person name="Rivas-Marin E."/>
            <person name="Kohn T."/>
            <person name="Peeters S.H."/>
            <person name="Heuer A."/>
            <person name="Rast P."/>
            <person name="Oberbeckmann S."/>
            <person name="Bunk B."/>
            <person name="Jeske O."/>
            <person name="Meyerdierks A."/>
            <person name="Storesund J.E."/>
            <person name="Kallscheuer N."/>
            <person name="Luecker S."/>
            <person name="Lage O.M."/>
            <person name="Pohl T."/>
            <person name="Merkel B.J."/>
            <person name="Hornburger P."/>
            <person name="Mueller R.-W."/>
            <person name="Bruemmer F."/>
            <person name="Labrenz M."/>
            <person name="Spormann A.M."/>
            <person name="Op den Camp H."/>
            <person name="Overmann J."/>
            <person name="Amann R."/>
            <person name="Jetten M.S.M."/>
            <person name="Mascher T."/>
            <person name="Medema M.H."/>
            <person name="Devos D.P."/>
            <person name="Kaster A.-K."/>
            <person name="Ovreas L."/>
            <person name="Rohde M."/>
            <person name="Galperin M.Y."/>
            <person name="Jogler C."/>
        </authorList>
    </citation>
    <scope>NUCLEOTIDE SEQUENCE [LARGE SCALE GENOMIC DNA]</scope>
    <source>
        <strain evidence="4 5">Pla163</strain>
    </source>
</reference>
<protein>
    <submittedName>
        <fullName evidence="4">DNA recombination-mediator protein A</fullName>
    </submittedName>
</protein>
<sequence length="444" mass="45222">MLLLAPLQTSAQSSSAHAVRPITPKAYRQLAHVLSQHGAEPVDLLDRSRRPELVARATAAVADLEAAQVERLLAREVPLATSLDQWQQRSIWVRHRTDPGYPAGWLERLGDGAPVLVWGCGRFAEAAAATPPPVAGESPGESSIARSTGSPPGQRRGSGSGSPDGTCEGMHGEARGAPNDVSDRARVRPDPLVGSPSALAVVGSRVADEASLAFAAEVGRLCVAAGRGLVSGAAIGVDEAAMLGALEAGAAAARGAASRGTASRGTASRGAVPSGAPVSAGEARVVGVVADSLGKAALDRRWRVHLMKGRLVLLSPFDPSLRPRAANLLARNRLIHALGAASLAVASAKGKGGTWSGMREQLAAGRGAVYTRAAPSPGLDGLREQGARTWPEGLDAEGLNALLEAAPSVASRAPASGESDAGDASPHTSAPQPPRQQGLFDEPG</sequence>
<evidence type="ECO:0000256" key="2">
    <source>
        <dbReference type="SAM" id="MobiDB-lite"/>
    </source>
</evidence>
<dbReference type="AlphaFoldDB" id="A0A518CVD3"/>
<dbReference type="PANTHER" id="PTHR43022">
    <property type="entry name" value="PROTEIN SMF"/>
    <property type="match status" value="1"/>
</dbReference>
<accession>A0A518CVD3</accession>
<dbReference type="Pfam" id="PF02481">
    <property type="entry name" value="DNA_processg_A"/>
    <property type="match status" value="2"/>
</dbReference>
<organism evidence="4 5">
    <name type="scientific">Rohdeia mirabilis</name>
    <dbReference type="NCBI Taxonomy" id="2528008"/>
    <lineage>
        <taxon>Bacteria</taxon>
        <taxon>Pseudomonadati</taxon>
        <taxon>Planctomycetota</taxon>
        <taxon>Planctomycetia</taxon>
        <taxon>Planctomycetia incertae sedis</taxon>
        <taxon>Rohdeia</taxon>
    </lineage>
</organism>
<proteinExistence type="inferred from homology"/>
<evidence type="ECO:0000259" key="3">
    <source>
        <dbReference type="Pfam" id="PF02481"/>
    </source>
</evidence>
<evidence type="ECO:0000256" key="1">
    <source>
        <dbReference type="ARBA" id="ARBA00006525"/>
    </source>
</evidence>
<feature type="compositionally biased region" description="Low complexity" evidence="2">
    <location>
        <begin position="405"/>
        <end position="416"/>
    </location>
</feature>
<gene>
    <name evidence="4" type="ORF">Pla163_02730</name>
</gene>
<name>A0A518CVD3_9BACT</name>
<dbReference type="PANTHER" id="PTHR43022:SF1">
    <property type="entry name" value="PROTEIN SMF"/>
    <property type="match status" value="1"/>
</dbReference>
<dbReference type="EMBL" id="CP036290">
    <property type="protein sequence ID" value="QDU83176.1"/>
    <property type="molecule type" value="Genomic_DNA"/>
</dbReference>
<evidence type="ECO:0000313" key="5">
    <source>
        <dbReference type="Proteomes" id="UP000319342"/>
    </source>
</evidence>
<dbReference type="InterPro" id="IPR003488">
    <property type="entry name" value="DprA"/>
</dbReference>
<dbReference type="Gene3D" id="3.40.50.450">
    <property type="match status" value="1"/>
</dbReference>
<dbReference type="Proteomes" id="UP000319342">
    <property type="component" value="Chromosome"/>
</dbReference>
<feature type="region of interest" description="Disordered" evidence="2">
    <location>
        <begin position="128"/>
        <end position="190"/>
    </location>
</feature>
<dbReference type="SUPFAM" id="SSF102405">
    <property type="entry name" value="MCP/YpsA-like"/>
    <property type="match status" value="1"/>
</dbReference>
<dbReference type="GO" id="GO:0009294">
    <property type="term" value="P:DNA-mediated transformation"/>
    <property type="evidence" value="ECO:0007669"/>
    <property type="project" value="InterPro"/>
</dbReference>
<feature type="region of interest" description="Disordered" evidence="2">
    <location>
        <begin position="405"/>
        <end position="444"/>
    </location>
</feature>
<dbReference type="InterPro" id="IPR057666">
    <property type="entry name" value="DrpA_SLOG"/>
</dbReference>
<feature type="compositionally biased region" description="Low complexity" evidence="2">
    <location>
        <begin position="146"/>
        <end position="155"/>
    </location>
</feature>